<evidence type="ECO:0000256" key="1">
    <source>
        <dbReference type="SAM" id="Phobius"/>
    </source>
</evidence>
<evidence type="ECO:0000313" key="2">
    <source>
        <dbReference type="EMBL" id="WOO42827.1"/>
    </source>
</evidence>
<sequence length="43" mass="5001">MDNKTVEEEPESQRKPWQIRYILLAILIFAAIFNAWLFFGGGS</sequence>
<proteinExistence type="predicted"/>
<evidence type="ECO:0000313" key="3">
    <source>
        <dbReference type="Proteomes" id="UP001304300"/>
    </source>
</evidence>
<dbReference type="AlphaFoldDB" id="A0AAQ3QXA5"/>
<dbReference type="EMBL" id="CP136920">
    <property type="protein sequence ID" value="WOO42827.1"/>
    <property type="molecule type" value="Genomic_DNA"/>
</dbReference>
<gene>
    <name evidence="2" type="ORF">RZN69_06960</name>
</gene>
<keyword evidence="1" id="KW-1133">Transmembrane helix</keyword>
<accession>A0AAQ3QXA5</accession>
<keyword evidence="1" id="KW-0472">Membrane</keyword>
<organism evidence="2 3">
    <name type="scientific">Rubellicoccus peritrichatus</name>
    <dbReference type="NCBI Taxonomy" id="3080537"/>
    <lineage>
        <taxon>Bacteria</taxon>
        <taxon>Pseudomonadati</taxon>
        <taxon>Verrucomicrobiota</taxon>
        <taxon>Opitutia</taxon>
        <taxon>Puniceicoccales</taxon>
        <taxon>Cerasicoccaceae</taxon>
        <taxon>Rubellicoccus</taxon>
    </lineage>
</organism>
<reference evidence="2 3" key="1">
    <citation type="submission" date="2023-10" db="EMBL/GenBank/DDBJ databases">
        <title>Rubellicoccus peritrichatus gen. nov., sp. nov., isolated from an algae of coral reef tank.</title>
        <authorList>
            <person name="Luo J."/>
        </authorList>
    </citation>
    <scope>NUCLEOTIDE SEQUENCE [LARGE SCALE GENOMIC DNA]</scope>
    <source>
        <strain evidence="2 3">CR14</strain>
    </source>
</reference>
<dbReference type="RefSeq" id="WP_317835357.1">
    <property type="nucleotide sequence ID" value="NZ_CP136920.1"/>
</dbReference>
<keyword evidence="3" id="KW-1185">Reference proteome</keyword>
<feature type="transmembrane region" description="Helical" evidence="1">
    <location>
        <begin position="21"/>
        <end position="39"/>
    </location>
</feature>
<dbReference type="KEGG" id="puo:RZN69_06960"/>
<name>A0AAQ3QXA5_9BACT</name>
<dbReference type="Proteomes" id="UP001304300">
    <property type="component" value="Chromosome"/>
</dbReference>
<keyword evidence="1" id="KW-0812">Transmembrane</keyword>
<protein>
    <submittedName>
        <fullName evidence="2">Uncharacterized protein</fullName>
    </submittedName>
</protein>